<protein>
    <submittedName>
        <fullName evidence="1">N-acetyltransferase</fullName>
    </submittedName>
</protein>
<dbReference type="EMBL" id="KY606587">
    <property type="protein sequence ID" value="ARB06142.1"/>
    <property type="molecule type" value="Genomic_DNA"/>
</dbReference>
<gene>
    <name evidence="1" type="ORF">vBDshSR5C_88</name>
</gene>
<proteinExistence type="predicted"/>
<dbReference type="Proteomes" id="UP000224401">
    <property type="component" value="Segment"/>
</dbReference>
<keyword evidence="2" id="KW-1185">Reference proteome</keyword>
<accession>A0A1V0DY99</accession>
<evidence type="ECO:0000313" key="2">
    <source>
        <dbReference type="Proteomes" id="UP000224401"/>
    </source>
</evidence>
<dbReference type="InterPro" id="IPR016181">
    <property type="entry name" value="Acyl_CoA_acyltransferase"/>
</dbReference>
<sequence>MLLAMREAAEAGHLKIVDGGLLEFKPRRDGQLTIYTIVATKPGVGSQLFKWLLDYCREHRVQFIQAKCPVDLPSNAWYEKKGFELACVEKTKRSGRELNVWRYPLTRRELF</sequence>
<dbReference type="GO" id="GO:0016740">
    <property type="term" value="F:transferase activity"/>
    <property type="evidence" value="ECO:0007669"/>
    <property type="project" value="UniProtKB-KW"/>
</dbReference>
<dbReference type="SUPFAM" id="SSF55729">
    <property type="entry name" value="Acyl-CoA N-acyltransferases (Nat)"/>
    <property type="match status" value="1"/>
</dbReference>
<evidence type="ECO:0000313" key="1">
    <source>
        <dbReference type="EMBL" id="ARB06142.1"/>
    </source>
</evidence>
<reference evidence="1 2" key="1">
    <citation type="submission" date="2017-02" db="EMBL/GenBank/DDBJ databases">
        <title>A novel roseosiphophage isolated from the oligotrophic South China Sea.</title>
        <authorList>
            <person name="Yang Y."/>
            <person name="Cai L."/>
            <person name="Zhang R."/>
        </authorList>
    </citation>
    <scope>NUCLEOTIDE SEQUENCE [LARGE SCALE GENOMIC DNA]</scope>
</reference>
<dbReference type="Gene3D" id="3.40.630.30">
    <property type="match status" value="1"/>
</dbReference>
<keyword evidence="1" id="KW-0808">Transferase</keyword>
<name>A0A1V0DY99_9CAUD</name>
<organism evidence="1 2">
    <name type="scientific">Dinoroseobacter phage vB_DshS-R5C</name>
    <dbReference type="NCBI Taxonomy" id="1965368"/>
    <lineage>
        <taxon>Viruses</taxon>
        <taxon>Duplodnaviria</taxon>
        <taxon>Heunggongvirae</taxon>
        <taxon>Uroviricota</taxon>
        <taxon>Caudoviricetes</taxon>
        <taxon>Nanhaivirus</taxon>
        <taxon>Nanhaivirus D5C</taxon>
    </lineage>
</organism>